<sequence>MTSRTSLPLTLFLLLALGLPVPGMSQERPPKGFEIRNEPIAKSRAQILSGLYPGLGQLVTGHRDKGTAMVVAHTGLLVVWLTSHADYNTHEEQLALYEDRYLDLQEGGSFQEAEETWQLMRERKDDLDRSHLLRMTFGLLAAGLYSYNLVDVLWLGGVEPASSVLSLEPRRLGD</sequence>
<reference evidence="1" key="1">
    <citation type="submission" date="2018-05" db="EMBL/GenBank/DDBJ databases">
        <authorList>
            <person name="Lanie J.A."/>
            <person name="Ng W.-L."/>
            <person name="Kazmierczak K.M."/>
            <person name="Andrzejewski T.M."/>
            <person name="Davidsen T.M."/>
            <person name="Wayne K.J."/>
            <person name="Tettelin H."/>
            <person name="Glass J.I."/>
            <person name="Rusch D."/>
            <person name="Podicherti R."/>
            <person name="Tsui H.-C.T."/>
            <person name="Winkler M.E."/>
        </authorList>
    </citation>
    <scope>NUCLEOTIDE SEQUENCE</scope>
</reference>
<accession>A0A382S520</accession>
<protein>
    <recommendedName>
        <fullName evidence="2">DUF5683 domain-containing protein</fullName>
    </recommendedName>
</protein>
<feature type="non-terminal residue" evidence="1">
    <location>
        <position position="174"/>
    </location>
</feature>
<proteinExistence type="predicted"/>
<organism evidence="1">
    <name type="scientific">marine metagenome</name>
    <dbReference type="NCBI Taxonomy" id="408172"/>
    <lineage>
        <taxon>unclassified sequences</taxon>
        <taxon>metagenomes</taxon>
        <taxon>ecological metagenomes</taxon>
    </lineage>
</organism>
<dbReference type="EMBL" id="UINC01126079">
    <property type="protein sequence ID" value="SVD04337.1"/>
    <property type="molecule type" value="Genomic_DNA"/>
</dbReference>
<gene>
    <name evidence="1" type="ORF">METZ01_LOCUS357191</name>
</gene>
<name>A0A382S520_9ZZZZ</name>
<evidence type="ECO:0000313" key="1">
    <source>
        <dbReference type="EMBL" id="SVD04337.1"/>
    </source>
</evidence>
<evidence type="ECO:0008006" key="2">
    <source>
        <dbReference type="Google" id="ProtNLM"/>
    </source>
</evidence>
<dbReference type="AlphaFoldDB" id="A0A382S520"/>